<evidence type="ECO:0000256" key="8">
    <source>
        <dbReference type="ARBA" id="ARBA00022932"/>
    </source>
</evidence>
<keyword evidence="8" id="KW-0808">Transferase</keyword>
<gene>
    <name evidence="12" type="ORF">Tci_534407</name>
</gene>
<name>A0A699IHK9_TANCI</name>
<feature type="compositionally biased region" description="Polar residues" evidence="10">
    <location>
        <begin position="414"/>
        <end position="429"/>
    </location>
</feature>
<evidence type="ECO:0000256" key="1">
    <source>
        <dbReference type="ARBA" id="ARBA00022722"/>
    </source>
</evidence>
<dbReference type="GO" id="GO:0003676">
    <property type="term" value="F:nucleic acid binding"/>
    <property type="evidence" value="ECO:0007669"/>
    <property type="project" value="InterPro"/>
</dbReference>
<evidence type="ECO:0000256" key="4">
    <source>
        <dbReference type="ARBA" id="ARBA00022801"/>
    </source>
</evidence>
<dbReference type="InterPro" id="IPR001584">
    <property type="entry name" value="Integrase_cat-core"/>
</dbReference>
<evidence type="ECO:0000256" key="6">
    <source>
        <dbReference type="ARBA" id="ARBA00022908"/>
    </source>
</evidence>
<feature type="non-terminal residue" evidence="12">
    <location>
        <position position="1"/>
    </location>
</feature>
<proteinExistence type="predicted"/>
<dbReference type="EMBL" id="BKCJ010302038">
    <property type="protein sequence ID" value="GEZ62434.1"/>
    <property type="molecule type" value="Genomic_DNA"/>
</dbReference>
<keyword evidence="7" id="KW-0695">RNA-directed DNA polymerase</keyword>
<keyword evidence="9" id="KW-0233">DNA recombination</keyword>
<evidence type="ECO:0000256" key="5">
    <source>
        <dbReference type="ARBA" id="ARBA00022842"/>
    </source>
</evidence>
<dbReference type="PANTHER" id="PTHR42648:SF11">
    <property type="entry name" value="TRANSPOSON TY4-P GAG-POL POLYPROTEIN"/>
    <property type="match status" value="1"/>
</dbReference>
<dbReference type="PROSITE" id="PS50994">
    <property type="entry name" value="INTEGRASE"/>
    <property type="match status" value="1"/>
</dbReference>
<comment type="caution">
    <text evidence="12">The sequence shown here is derived from an EMBL/GenBank/DDBJ whole genome shotgun (WGS) entry which is preliminary data.</text>
</comment>
<evidence type="ECO:0000256" key="9">
    <source>
        <dbReference type="ARBA" id="ARBA00023172"/>
    </source>
</evidence>
<keyword evidence="5" id="KW-0460">Magnesium</keyword>
<dbReference type="CDD" id="cd09272">
    <property type="entry name" value="RNase_HI_RT_Ty1"/>
    <property type="match status" value="1"/>
</dbReference>
<evidence type="ECO:0000256" key="3">
    <source>
        <dbReference type="ARBA" id="ARBA00022759"/>
    </source>
</evidence>
<evidence type="ECO:0000259" key="11">
    <source>
        <dbReference type="PROSITE" id="PS50994"/>
    </source>
</evidence>
<protein>
    <recommendedName>
        <fullName evidence="11">Integrase catalytic domain-containing protein</fullName>
    </recommendedName>
</protein>
<evidence type="ECO:0000256" key="10">
    <source>
        <dbReference type="SAM" id="MobiDB-lite"/>
    </source>
</evidence>
<keyword evidence="6" id="KW-0229">DNA integration</keyword>
<keyword evidence="4" id="KW-0378">Hydrolase</keyword>
<sequence>KLIALEIDTPKPVVTLFYSRKPRRSKISVPASKLKIKKSMSAKSKDPIKSEESKVSNVSSFSLDECRSSKLFSGIWTPIVNVTISKVYYVEGLGHNLLSVREFCDSNLEVDFRQHTCYVCNLEARQSLVRGLPKLKFEKDHLCLACAMGKSKKKTHKPKSKDTNQEKLYLLYMDLCGLMRDTSINGNKTDNEIEFVNQTLHEYYETVGISHETSVAHSPHQNGVVEIRNRTLIEATRTMLIYIKDPLFVWAEAVATACYTQKCSLIRLRHEKTPYEILHNKLPDLSFLCVFGALCYPTNDSENLGKLQRKADIGIFIGYAHIKKFRTPLHELSPATLSSRLVPNPSPLTPFVPASRSDWDILFQPLFDELLNPPPSVDLPAPEVVAHIAEVAAPEPALSTGSSSSTTVDKDAPSASNSQTTPETQSPFISNDVEEDDHDLNVAHMSNDPFFGIPIPENDSESSSTDVIHTVVQTAAPNSEHITKWTKDHPLDNIIGDLQQPISTRLQLREQALFCDYDDFLTSVEPKTFKDTLTQSCWIEAMQDEHNEFEHFEVWELVPHPDKVMVITLKCIYKVKLDEIYQSPRGNFLNQSKYALESLKEYGMESSDPVDTPMAKPTEKHLHAVKKIFRYLRRTVNQGLWYPKDFSIALTAFADADHAGCQDTRRSMSGSMQLLGDRLVSWSSKRLKSTMISSMKAEYIALFGCCQVLWMRSQLTNYSLGFNIVPMYCDNKSAIALCCNNVQHSRSKNIDIRYHFIKERVENGVVELYFVNMEYQLADIFTKPLAEKELNF</sequence>
<keyword evidence="3" id="KW-0255">Endonuclease</keyword>
<dbReference type="Gene3D" id="3.30.420.10">
    <property type="entry name" value="Ribonuclease H-like superfamily/Ribonuclease H"/>
    <property type="match status" value="1"/>
</dbReference>
<dbReference type="InterPro" id="IPR012337">
    <property type="entry name" value="RNaseH-like_sf"/>
</dbReference>
<feature type="region of interest" description="Disordered" evidence="10">
    <location>
        <begin position="395"/>
        <end position="431"/>
    </location>
</feature>
<organism evidence="12">
    <name type="scientific">Tanacetum cinerariifolium</name>
    <name type="common">Dalmatian daisy</name>
    <name type="synonym">Chrysanthemum cinerariifolium</name>
    <dbReference type="NCBI Taxonomy" id="118510"/>
    <lineage>
        <taxon>Eukaryota</taxon>
        <taxon>Viridiplantae</taxon>
        <taxon>Streptophyta</taxon>
        <taxon>Embryophyta</taxon>
        <taxon>Tracheophyta</taxon>
        <taxon>Spermatophyta</taxon>
        <taxon>Magnoliopsida</taxon>
        <taxon>eudicotyledons</taxon>
        <taxon>Gunneridae</taxon>
        <taxon>Pentapetalae</taxon>
        <taxon>asterids</taxon>
        <taxon>campanulids</taxon>
        <taxon>Asterales</taxon>
        <taxon>Asteraceae</taxon>
        <taxon>Asteroideae</taxon>
        <taxon>Anthemideae</taxon>
        <taxon>Anthemidinae</taxon>
        <taxon>Tanacetum</taxon>
    </lineage>
</organism>
<dbReference type="InterPro" id="IPR036397">
    <property type="entry name" value="RNaseH_sf"/>
</dbReference>
<dbReference type="InterPro" id="IPR039537">
    <property type="entry name" value="Retrotran_Ty1/copia-like"/>
</dbReference>
<evidence type="ECO:0000256" key="7">
    <source>
        <dbReference type="ARBA" id="ARBA00022918"/>
    </source>
</evidence>
<keyword evidence="1" id="KW-0540">Nuclease</keyword>
<dbReference type="GO" id="GO:0015074">
    <property type="term" value="P:DNA integration"/>
    <property type="evidence" value="ECO:0007669"/>
    <property type="project" value="InterPro"/>
</dbReference>
<keyword evidence="8" id="KW-0239">DNA-directed DNA polymerase</keyword>
<keyword evidence="8" id="KW-0548">Nucleotidyltransferase</keyword>
<reference evidence="12" key="1">
    <citation type="journal article" date="2019" name="Sci. Rep.">
        <title>Draft genome of Tanacetum cinerariifolium, the natural source of mosquito coil.</title>
        <authorList>
            <person name="Yamashiro T."/>
            <person name="Shiraishi A."/>
            <person name="Satake H."/>
            <person name="Nakayama K."/>
        </authorList>
    </citation>
    <scope>NUCLEOTIDE SEQUENCE</scope>
</reference>
<keyword evidence="2" id="KW-0479">Metal-binding</keyword>
<dbReference type="SUPFAM" id="SSF53098">
    <property type="entry name" value="Ribonuclease H-like"/>
    <property type="match status" value="1"/>
</dbReference>
<accession>A0A699IHK9</accession>
<feature type="domain" description="Integrase catalytic" evidence="11">
    <location>
        <begin position="189"/>
        <end position="282"/>
    </location>
</feature>
<evidence type="ECO:0000313" key="12">
    <source>
        <dbReference type="EMBL" id="GEZ62434.1"/>
    </source>
</evidence>
<dbReference type="AlphaFoldDB" id="A0A699IHK9"/>
<dbReference type="PANTHER" id="PTHR42648">
    <property type="entry name" value="TRANSPOSASE, PUTATIVE-RELATED"/>
    <property type="match status" value="1"/>
</dbReference>
<evidence type="ECO:0000256" key="2">
    <source>
        <dbReference type="ARBA" id="ARBA00022723"/>
    </source>
</evidence>